<sequence>MLRSMSEAYASVAAPAAAVPAASPSNVRFRMPPRVVWATMGTLKDTLTADMRTALKARDEVTTSTLRMALAAVGNAEVAGQSKRELSDEEVLAVLVKEAKKRREAAVAFADAGRADQAAKETAEGDVLARYLPKQLSDEELAELVAGALATGGFSGMGQMGPAMKAAQAAVAGQAEGGRVAAEVRRQLAS</sequence>
<accession>A0A6F8Y2T0</accession>
<dbReference type="Gene3D" id="1.10.1510.10">
    <property type="entry name" value="Uncharacterised protein YqeY/AIM41 PF09424, N-terminal domain"/>
    <property type="match status" value="1"/>
</dbReference>
<dbReference type="EMBL" id="AP022870">
    <property type="protein sequence ID" value="BCB80395.1"/>
    <property type="molecule type" value="Genomic_DNA"/>
</dbReference>
<organism evidence="1 2">
    <name type="scientific">Phytohabitans flavus</name>
    <dbReference type="NCBI Taxonomy" id="1076124"/>
    <lineage>
        <taxon>Bacteria</taxon>
        <taxon>Bacillati</taxon>
        <taxon>Actinomycetota</taxon>
        <taxon>Actinomycetes</taxon>
        <taxon>Micromonosporales</taxon>
        <taxon>Micromonosporaceae</taxon>
    </lineage>
</organism>
<dbReference type="PANTHER" id="PTHR28055:SF1">
    <property type="entry name" value="ALTERED INHERITANCE OF MITOCHONDRIA PROTEIN 41, MITOCHONDRIAL"/>
    <property type="match status" value="1"/>
</dbReference>
<dbReference type="GO" id="GO:0016884">
    <property type="term" value="F:carbon-nitrogen ligase activity, with glutamine as amido-N-donor"/>
    <property type="evidence" value="ECO:0007669"/>
    <property type="project" value="InterPro"/>
</dbReference>
<proteinExistence type="predicted"/>
<dbReference type="InterPro" id="IPR003789">
    <property type="entry name" value="Asn/Gln_tRNA_amidoTrase-B-like"/>
</dbReference>
<name>A0A6F8Y2T0_9ACTN</name>
<reference evidence="1 2" key="2">
    <citation type="submission" date="2020-03" db="EMBL/GenBank/DDBJ databases">
        <authorList>
            <person name="Ichikawa N."/>
            <person name="Kimura A."/>
            <person name="Kitahashi Y."/>
            <person name="Uohara A."/>
        </authorList>
    </citation>
    <scope>NUCLEOTIDE SEQUENCE [LARGE SCALE GENOMIC DNA]</scope>
    <source>
        <strain evidence="1 2">NBRC 107702</strain>
    </source>
</reference>
<reference evidence="1 2" key="1">
    <citation type="submission" date="2020-03" db="EMBL/GenBank/DDBJ databases">
        <title>Whole genome shotgun sequence of Phytohabitans flavus NBRC 107702.</title>
        <authorList>
            <person name="Komaki H."/>
            <person name="Tamura T."/>
        </authorList>
    </citation>
    <scope>NUCLEOTIDE SEQUENCE [LARGE SCALE GENOMIC DNA]</scope>
    <source>
        <strain evidence="1 2">NBRC 107702</strain>
    </source>
</reference>
<dbReference type="PANTHER" id="PTHR28055">
    <property type="entry name" value="ALTERED INHERITANCE OF MITOCHONDRIA PROTEIN 41, MITOCHONDRIAL"/>
    <property type="match status" value="1"/>
</dbReference>
<evidence type="ECO:0000313" key="1">
    <source>
        <dbReference type="EMBL" id="BCB80395.1"/>
    </source>
</evidence>
<evidence type="ECO:0008006" key="3">
    <source>
        <dbReference type="Google" id="ProtNLM"/>
    </source>
</evidence>
<dbReference type="InterPro" id="IPR042184">
    <property type="entry name" value="YqeY/Aim41_N"/>
</dbReference>
<evidence type="ECO:0000313" key="2">
    <source>
        <dbReference type="Proteomes" id="UP000502508"/>
    </source>
</evidence>
<dbReference type="KEGG" id="pfla:Pflav_068050"/>
<keyword evidence="2" id="KW-1185">Reference proteome</keyword>
<dbReference type="AlphaFoldDB" id="A0A6F8Y2T0"/>
<dbReference type="Proteomes" id="UP000502508">
    <property type="component" value="Chromosome"/>
</dbReference>
<dbReference type="SUPFAM" id="SSF89095">
    <property type="entry name" value="GatB/YqeY motif"/>
    <property type="match status" value="1"/>
</dbReference>
<dbReference type="InterPro" id="IPR019004">
    <property type="entry name" value="YqeY/Aim41"/>
</dbReference>
<dbReference type="Pfam" id="PF09424">
    <property type="entry name" value="YqeY"/>
    <property type="match status" value="1"/>
</dbReference>
<dbReference type="Gene3D" id="1.10.10.410">
    <property type="match status" value="1"/>
</dbReference>
<gene>
    <name evidence="1" type="ORF">Pflav_068050</name>
</gene>
<dbReference type="InterPro" id="IPR023168">
    <property type="entry name" value="GatB_Yqey_C_2"/>
</dbReference>
<protein>
    <recommendedName>
        <fullName evidence="3">GatB/YqeY domain-containing protein</fullName>
    </recommendedName>
</protein>